<name>Q235S7_TETTS</name>
<dbReference type="EMBL" id="GG662756">
    <property type="protein sequence ID" value="EAR92279.1"/>
    <property type="molecule type" value="Genomic_DNA"/>
</dbReference>
<evidence type="ECO:0000313" key="1">
    <source>
        <dbReference type="EMBL" id="EAR92279.1"/>
    </source>
</evidence>
<reference evidence="2" key="1">
    <citation type="journal article" date="2006" name="PLoS Biol.">
        <title>Macronuclear genome sequence of the ciliate Tetrahymena thermophila, a model eukaryote.</title>
        <authorList>
            <person name="Eisen J.A."/>
            <person name="Coyne R.S."/>
            <person name="Wu M."/>
            <person name="Wu D."/>
            <person name="Thiagarajan M."/>
            <person name="Wortman J.R."/>
            <person name="Badger J.H."/>
            <person name="Ren Q."/>
            <person name="Amedeo P."/>
            <person name="Jones K.M."/>
            <person name="Tallon L.J."/>
            <person name="Delcher A.L."/>
            <person name="Salzberg S.L."/>
            <person name="Silva J.C."/>
            <person name="Haas B.J."/>
            <person name="Majoros W.H."/>
            <person name="Farzad M."/>
            <person name="Carlton J.M."/>
            <person name="Smith R.K. Jr."/>
            <person name="Garg J."/>
            <person name="Pearlman R.E."/>
            <person name="Karrer K.M."/>
            <person name="Sun L."/>
            <person name="Manning G."/>
            <person name="Elde N.C."/>
            <person name="Turkewitz A.P."/>
            <person name="Asai D.J."/>
            <person name="Wilkes D.E."/>
            <person name="Wang Y."/>
            <person name="Cai H."/>
            <person name="Collins K."/>
            <person name="Stewart B.A."/>
            <person name="Lee S.R."/>
            <person name="Wilamowska K."/>
            <person name="Weinberg Z."/>
            <person name="Ruzzo W.L."/>
            <person name="Wloga D."/>
            <person name="Gaertig J."/>
            <person name="Frankel J."/>
            <person name="Tsao C.-C."/>
            <person name="Gorovsky M.A."/>
            <person name="Keeling P.J."/>
            <person name="Waller R.F."/>
            <person name="Patron N.J."/>
            <person name="Cherry J.M."/>
            <person name="Stover N.A."/>
            <person name="Krieger C.J."/>
            <person name="del Toro C."/>
            <person name="Ryder H.F."/>
            <person name="Williamson S.C."/>
            <person name="Barbeau R.A."/>
            <person name="Hamilton E.P."/>
            <person name="Orias E."/>
        </authorList>
    </citation>
    <scope>NUCLEOTIDE SEQUENCE [LARGE SCALE GENOMIC DNA]</scope>
    <source>
        <strain evidence="2">SB210</strain>
    </source>
</reference>
<dbReference type="Proteomes" id="UP000009168">
    <property type="component" value="Unassembled WGS sequence"/>
</dbReference>
<accession>Q235S7</accession>
<dbReference type="GeneID" id="7845230"/>
<protein>
    <submittedName>
        <fullName evidence="1">Uncharacterized protein</fullName>
    </submittedName>
</protein>
<dbReference type="InParanoid" id="Q235S7"/>
<dbReference type="HOGENOM" id="CLU_2138543_0_0_1"/>
<dbReference type="AlphaFoldDB" id="Q235S7"/>
<organism evidence="1 2">
    <name type="scientific">Tetrahymena thermophila (strain SB210)</name>
    <dbReference type="NCBI Taxonomy" id="312017"/>
    <lineage>
        <taxon>Eukaryota</taxon>
        <taxon>Sar</taxon>
        <taxon>Alveolata</taxon>
        <taxon>Ciliophora</taxon>
        <taxon>Intramacronucleata</taxon>
        <taxon>Oligohymenophorea</taxon>
        <taxon>Hymenostomatida</taxon>
        <taxon>Tetrahymenina</taxon>
        <taxon>Tetrahymenidae</taxon>
        <taxon>Tetrahymena</taxon>
    </lineage>
</organism>
<dbReference type="RefSeq" id="XP_001012524.1">
    <property type="nucleotide sequence ID" value="XM_001012524.1"/>
</dbReference>
<proteinExistence type="predicted"/>
<keyword evidence="2" id="KW-1185">Reference proteome</keyword>
<evidence type="ECO:0000313" key="2">
    <source>
        <dbReference type="Proteomes" id="UP000009168"/>
    </source>
</evidence>
<gene>
    <name evidence="1" type="ORF">TTHERM_01135120</name>
</gene>
<dbReference type="KEGG" id="tet:TTHERM_01135120"/>
<sequence>MKDFNPLKDLKRVLVSQVQLVIALGHCKISLDELDIDPSVWIKRSLFNEYNVIVNSNQKEFIKVLKKMISNNLDKFKIELIWQNQLLCRLSNVFIYQRLDFSAISLKAISLVG</sequence>